<evidence type="ECO:0000313" key="1">
    <source>
        <dbReference type="EMBL" id="CAB0005877.1"/>
    </source>
</evidence>
<protein>
    <submittedName>
        <fullName evidence="1">Uncharacterized protein</fullName>
    </submittedName>
</protein>
<dbReference type="EMBL" id="CADCXU010016722">
    <property type="protein sequence ID" value="CAB0005877.1"/>
    <property type="molecule type" value="Genomic_DNA"/>
</dbReference>
<dbReference type="AlphaFoldDB" id="A0A6H5GPA7"/>
<name>A0A6H5GPA7_9HEMI</name>
<evidence type="ECO:0000313" key="2">
    <source>
        <dbReference type="Proteomes" id="UP000479000"/>
    </source>
</evidence>
<accession>A0A6H5GPA7</accession>
<gene>
    <name evidence="1" type="ORF">NTEN_LOCUS11354</name>
</gene>
<dbReference type="Proteomes" id="UP000479000">
    <property type="component" value="Unassembled WGS sequence"/>
</dbReference>
<reference evidence="1 2" key="1">
    <citation type="submission" date="2020-02" db="EMBL/GenBank/DDBJ databases">
        <authorList>
            <person name="Ferguson B K."/>
        </authorList>
    </citation>
    <scope>NUCLEOTIDE SEQUENCE [LARGE SCALE GENOMIC DNA]</scope>
</reference>
<proteinExistence type="predicted"/>
<sequence>MTMHVIQRWPVPHSGHYVRSSFSWFPSDLNKWAFNRDTLFGSSLFNYESYSSVLTKITS</sequence>
<keyword evidence="2" id="KW-1185">Reference proteome</keyword>
<feature type="non-terminal residue" evidence="1">
    <location>
        <position position="59"/>
    </location>
</feature>
<organism evidence="1 2">
    <name type="scientific">Nesidiocoris tenuis</name>
    <dbReference type="NCBI Taxonomy" id="355587"/>
    <lineage>
        <taxon>Eukaryota</taxon>
        <taxon>Metazoa</taxon>
        <taxon>Ecdysozoa</taxon>
        <taxon>Arthropoda</taxon>
        <taxon>Hexapoda</taxon>
        <taxon>Insecta</taxon>
        <taxon>Pterygota</taxon>
        <taxon>Neoptera</taxon>
        <taxon>Paraneoptera</taxon>
        <taxon>Hemiptera</taxon>
        <taxon>Heteroptera</taxon>
        <taxon>Panheteroptera</taxon>
        <taxon>Cimicomorpha</taxon>
        <taxon>Miridae</taxon>
        <taxon>Dicyphina</taxon>
        <taxon>Nesidiocoris</taxon>
    </lineage>
</organism>